<sequence>MLPANFGFTVQGAGADNALDSDVNVSTGQTAIFNLLPNETNDTLDAGLVPDCVIHGDFSGDLTEDLPPGTYPIFNEPSPAHVYSVELLNISGIDSFVTVELADGSSFKIYAKPLGDDSHQVIEINSPGVDSITLTLEESGRILSIYYCPEPNIEISKTPNDAGLNGIKYVLPGETVTYTYEVRNTGGTPLGDISITDDAGTPGNSADDFTPTFVVILS</sequence>
<dbReference type="AlphaFoldDB" id="X1AT67"/>
<dbReference type="InterPro" id="IPR013783">
    <property type="entry name" value="Ig-like_fold"/>
</dbReference>
<comment type="caution">
    <text evidence="2">The sequence shown here is derived from an EMBL/GenBank/DDBJ whole genome shotgun (WGS) entry which is preliminary data.</text>
</comment>
<dbReference type="InterPro" id="IPR055354">
    <property type="entry name" value="DUF7507"/>
</dbReference>
<accession>X1AT67</accession>
<evidence type="ECO:0000259" key="1">
    <source>
        <dbReference type="Pfam" id="PF24346"/>
    </source>
</evidence>
<reference evidence="2" key="1">
    <citation type="journal article" date="2014" name="Front. Microbiol.">
        <title>High frequency of phylogenetically diverse reductive dehalogenase-homologous genes in deep subseafloor sedimentary metagenomes.</title>
        <authorList>
            <person name="Kawai M."/>
            <person name="Futagami T."/>
            <person name="Toyoda A."/>
            <person name="Takaki Y."/>
            <person name="Nishi S."/>
            <person name="Hori S."/>
            <person name="Arai W."/>
            <person name="Tsubouchi T."/>
            <person name="Morono Y."/>
            <person name="Uchiyama I."/>
            <person name="Ito T."/>
            <person name="Fujiyama A."/>
            <person name="Inagaki F."/>
            <person name="Takami H."/>
        </authorList>
    </citation>
    <scope>NUCLEOTIDE SEQUENCE</scope>
    <source>
        <strain evidence="2">Expedition CK06-06</strain>
    </source>
</reference>
<dbReference type="NCBIfam" id="TIGR01451">
    <property type="entry name" value="B_ant_repeat"/>
    <property type="match status" value="1"/>
</dbReference>
<dbReference type="InterPro" id="IPR047589">
    <property type="entry name" value="DUF11_rpt"/>
</dbReference>
<dbReference type="Gene3D" id="2.60.40.10">
    <property type="entry name" value="Immunoglobulins"/>
    <property type="match status" value="1"/>
</dbReference>
<gene>
    <name evidence="2" type="ORF">S01H4_30190</name>
</gene>
<name>X1AT67_9ZZZZ</name>
<dbReference type="EMBL" id="BART01015562">
    <property type="protein sequence ID" value="GAG86109.1"/>
    <property type="molecule type" value="Genomic_DNA"/>
</dbReference>
<proteinExistence type="predicted"/>
<feature type="domain" description="DUF7507" evidence="1">
    <location>
        <begin position="150"/>
        <end position="200"/>
    </location>
</feature>
<organism evidence="2">
    <name type="scientific">marine sediment metagenome</name>
    <dbReference type="NCBI Taxonomy" id="412755"/>
    <lineage>
        <taxon>unclassified sequences</taxon>
        <taxon>metagenomes</taxon>
        <taxon>ecological metagenomes</taxon>
    </lineage>
</organism>
<evidence type="ECO:0000313" key="2">
    <source>
        <dbReference type="EMBL" id="GAG86109.1"/>
    </source>
</evidence>
<dbReference type="Pfam" id="PF24346">
    <property type="entry name" value="DUF7507"/>
    <property type="match status" value="1"/>
</dbReference>
<protein>
    <recommendedName>
        <fullName evidence="1">DUF7507 domain-containing protein</fullName>
    </recommendedName>
</protein>